<feature type="region of interest" description="Disordered" evidence="10">
    <location>
        <begin position="167"/>
        <end position="189"/>
    </location>
</feature>
<evidence type="ECO:0000259" key="13">
    <source>
        <dbReference type="PROSITE" id="PS51194"/>
    </source>
</evidence>
<dbReference type="AlphaFoldDB" id="A0A2U1M9U8"/>
<dbReference type="InterPro" id="IPR050628">
    <property type="entry name" value="SNF2_RAD54_helicase_TF"/>
</dbReference>
<comment type="similarity">
    <text evidence="1">Belongs to the SNF2/RAD54 helicase family. RAD16 subfamily.</text>
</comment>
<dbReference type="InterPro" id="IPR013083">
    <property type="entry name" value="Znf_RING/FYVE/PHD"/>
</dbReference>
<gene>
    <name evidence="14" type="ORF">CTI12_AA401830</name>
</gene>
<keyword evidence="4 9" id="KW-0863">Zinc-finger</keyword>
<feature type="compositionally biased region" description="Polar residues" evidence="10">
    <location>
        <begin position="215"/>
        <end position="229"/>
    </location>
</feature>
<dbReference type="GO" id="GO:0005634">
    <property type="term" value="C:nucleus"/>
    <property type="evidence" value="ECO:0007669"/>
    <property type="project" value="TreeGrafter"/>
</dbReference>
<dbReference type="PROSITE" id="PS51194">
    <property type="entry name" value="HELICASE_CTER"/>
    <property type="match status" value="1"/>
</dbReference>
<dbReference type="InterPro" id="IPR038718">
    <property type="entry name" value="SNF2-like_sf"/>
</dbReference>
<evidence type="ECO:0000256" key="1">
    <source>
        <dbReference type="ARBA" id="ARBA00008438"/>
    </source>
</evidence>
<dbReference type="InterPro" id="IPR001650">
    <property type="entry name" value="Helicase_C-like"/>
</dbReference>
<evidence type="ECO:0000256" key="7">
    <source>
        <dbReference type="ARBA" id="ARBA00022833"/>
    </source>
</evidence>
<evidence type="ECO:0000256" key="9">
    <source>
        <dbReference type="PROSITE-ProRule" id="PRU00175"/>
    </source>
</evidence>
<evidence type="ECO:0000256" key="3">
    <source>
        <dbReference type="ARBA" id="ARBA00022741"/>
    </source>
</evidence>
<dbReference type="GO" id="GO:0008270">
    <property type="term" value="F:zinc ion binding"/>
    <property type="evidence" value="ECO:0007669"/>
    <property type="project" value="UniProtKB-KW"/>
</dbReference>
<dbReference type="PANTHER" id="PTHR45626">
    <property type="entry name" value="TRANSCRIPTION TERMINATION FACTOR 2-RELATED"/>
    <property type="match status" value="1"/>
</dbReference>
<dbReference type="Pfam" id="PF00097">
    <property type="entry name" value="zf-C3HC4"/>
    <property type="match status" value="1"/>
</dbReference>
<organism evidence="14 15">
    <name type="scientific">Artemisia annua</name>
    <name type="common">Sweet wormwood</name>
    <dbReference type="NCBI Taxonomy" id="35608"/>
    <lineage>
        <taxon>Eukaryota</taxon>
        <taxon>Viridiplantae</taxon>
        <taxon>Streptophyta</taxon>
        <taxon>Embryophyta</taxon>
        <taxon>Tracheophyta</taxon>
        <taxon>Spermatophyta</taxon>
        <taxon>Magnoliopsida</taxon>
        <taxon>eudicotyledons</taxon>
        <taxon>Gunneridae</taxon>
        <taxon>Pentapetalae</taxon>
        <taxon>asterids</taxon>
        <taxon>campanulids</taxon>
        <taxon>Asterales</taxon>
        <taxon>Asteraceae</taxon>
        <taxon>Asteroideae</taxon>
        <taxon>Anthemideae</taxon>
        <taxon>Artemisiinae</taxon>
        <taxon>Artemisia</taxon>
    </lineage>
</organism>
<evidence type="ECO:0008006" key="16">
    <source>
        <dbReference type="Google" id="ProtNLM"/>
    </source>
</evidence>
<dbReference type="GO" id="GO:0006281">
    <property type="term" value="P:DNA repair"/>
    <property type="evidence" value="ECO:0007669"/>
    <property type="project" value="TreeGrafter"/>
</dbReference>
<dbReference type="SUPFAM" id="SSF57850">
    <property type="entry name" value="RING/U-box"/>
    <property type="match status" value="1"/>
</dbReference>
<comment type="caution">
    <text evidence="14">The sequence shown here is derived from an EMBL/GenBank/DDBJ whole genome shotgun (WGS) entry which is preliminary data.</text>
</comment>
<keyword evidence="8" id="KW-0067">ATP-binding</keyword>
<dbReference type="FunFam" id="3.40.50.10810:FF:000068">
    <property type="entry name" value="SNF2 domain-containing protein / helicase domain-containing protein / zinc finger protein-like protein"/>
    <property type="match status" value="1"/>
</dbReference>
<feature type="domain" description="Helicase ATP-binding" evidence="12">
    <location>
        <begin position="298"/>
        <end position="557"/>
    </location>
</feature>
<dbReference type="InterPro" id="IPR049730">
    <property type="entry name" value="SNF2/RAD54-like_C"/>
</dbReference>
<feature type="region of interest" description="Disordered" evidence="10">
    <location>
        <begin position="203"/>
        <end position="231"/>
    </location>
</feature>
<dbReference type="InterPro" id="IPR017907">
    <property type="entry name" value="Znf_RING_CS"/>
</dbReference>
<dbReference type="PROSITE" id="PS00518">
    <property type="entry name" value="ZF_RING_1"/>
    <property type="match status" value="1"/>
</dbReference>
<sequence>MEKGSTIYDSNGHVINGYDDINMHVHSFFNILEESDSESSLQDEAIDLSLGLGSSSKPSSSHGSDGMFGKHYGGFVMPDRVPMPYSTSIYPSSIDSRGKMVNFGTYWDALYNHHDRVPMPYSTRMYQSSCFSDTRFSEKESPKKTFIPPHAAIKNIKEETEGKLNGLNNTGSLPPKVSQPEAPSTINLDDDDPDICILEDMSQPPPKKRCHVDENSGQWSTPSAPTSQVGFDHTPSAPTSQFGFDHTRVEKKDEQSVYRAVLQDLSQPTSEATPPDGALAVPLMKHQRIALSWMVQKETKSMHCVGGILADDQGLGKTISTIALILKERSPPSFNVGATEVKKEMAETLSLYDVDQDDVSKHDKSKLKVKNSIKGTKSSLSAGTLIVCPTSVIRQWYDELHYKVNAKSKLSVLIYHGSNRTKDPVELAKYDVVLTTYAIVSMEVPIKLLPEEVQNQADDYNDNFYQASCSYTKKRKLSKKDKKGAGKWGIDSSLRPLAKVRWFRVVLDEAQIIKNHRTKSSRACWGLKAKRRWCLSGTPIQNAIDDLYSYFRFLRYDPYDEYATFCSTIKNPIERDPARGYKKLQAVLTTMLLRRTKATFIDGKPIISLPPKTVSMKKLDFRAEEREFYSTLEENSREQFQEYRDAGTVQQNYASILVMLLRLRQACGHPLLVTGSRSSSELESSLEEAKQLSPEKRNRLLNCLEASLAICGMCGDPPEDAVVTTCEHVFCNQCILELLSSDDCECPLSGCKAPLDPSLVFSRQALELSKSDHKIYDRSSLVKAEPLDHNTSNVSVKSEPLDYYISNDGVNSSKIEAARALKSSKITAAMEYLHSIVKPQEITMKTTSCSSVGGSVTGEKAIVFSQWTKMLDLFEACLRDSSIGYRRLDGTMSIPERDKAVKDFNRLPQVSVMIMSLKAASLGLNMVAANHVLLLDLWWNPTTEEQAIDRAHRIGQNRPVEVLRFTVENTIEDRIMELQKKKRQIVASAFGEDEAGRRQTRLTVNDLKYLFGF</sequence>
<dbReference type="SMART" id="SM00487">
    <property type="entry name" value="DEXDc"/>
    <property type="match status" value="1"/>
</dbReference>
<dbReference type="STRING" id="35608.A0A2U1M9U8"/>
<dbReference type="Gene3D" id="3.40.50.300">
    <property type="entry name" value="P-loop containing nucleotide triphosphate hydrolases"/>
    <property type="match status" value="1"/>
</dbReference>
<dbReference type="SMART" id="SM00490">
    <property type="entry name" value="HELICc"/>
    <property type="match status" value="1"/>
</dbReference>
<protein>
    <recommendedName>
        <fullName evidence="16">SNF2-related, N-terminal domain-containing protein</fullName>
    </recommendedName>
</protein>
<dbReference type="InterPro" id="IPR000330">
    <property type="entry name" value="SNF2_N"/>
</dbReference>
<dbReference type="GO" id="GO:0005524">
    <property type="term" value="F:ATP binding"/>
    <property type="evidence" value="ECO:0007669"/>
    <property type="project" value="UniProtKB-KW"/>
</dbReference>
<evidence type="ECO:0000256" key="10">
    <source>
        <dbReference type="SAM" id="MobiDB-lite"/>
    </source>
</evidence>
<keyword evidence="3" id="KW-0547">Nucleotide-binding</keyword>
<feature type="domain" description="Helicase C-terminal" evidence="13">
    <location>
        <begin position="829"/>
        <end position="1008"/>
    </location>
</feature>
<dbReference type="CDD" id="cd18008">
    <property type="entry name" value="DEXDc_SHPRH-like"/>
    <property type="match status" value="1"/>
</dbReference>
<dbReference type="InterPro" id="IPR001841">
    <property type="entry name" value="Znf_RING"/>
</dbReference>
<dbReference type="Gene3D" id="3.30.40.10">
    <property type="entry name" value="Zinc/RING finger domain, C3HC4 (zinc finger)"/>
    <property type="match status" value="1"/>
</dbReference>
<keyword evidence="6" id="KW-0347">Helicase</keyword>
<dbReference type="PANTHER" id="PTHR45626:SF16">
    <property type="entry name" value="ATP-DEPENDENT HELICASE ULS1"/>
    <property type="match status" value="1"/>
</dbReference>
<keyword evidence="7" id="KW-0862">Zinc</keyword>
<dbReference type="OrthoDB" id="448448at2759"/>
<evidence type="ECO:0000256" key="8">
    <source>
        <dbReference type="ARBA" id="ARBA00022840"/>
    </source>
</evidence>
<dbReference type="Proteomes" id="UP000245207">
    <property type="component" value="Unassembled WGS sequence"/>
</dbReference>
<dbReference type="InterPro" id="IPR014001">
    <property type="entry name" value="Helicase_ATP-bd"/>
</dbReference>
<dbReference type="InterPro" id="IPR018957">
    <property type="entry name" value="Znf_C3HC4_RING-type"/>
</dbReference>
<dbReference type="EMBL" id="PKPP01006014">
    <property type="protein sequence ID" value="PWA58007.1"/>
    <property type="molecule type" value="Genomic_DNA"/>
</dbReference>
<dbReference type="GO" id="GO:0016787">
    <property type="term" value="F:hydrolase activity"/>
    <property type="evidence" value="ECO:0007669"/>
    <property type="project" value="UniProtKB-KW"/>
</dbReference>
<feature type="domain" description="RING-type" evidence="11">
    <location>
        <begin position="711"/>
        <end position="748"/>
    </location>
</feature>
<dbReference type="CDD" id="cd18793">
    <property type="entry name" value="SF2_C_SNF"/>
    <property type="match status" value="1"/>
</dbReference>
<keyword evidence="15" id="KW-1185">Reference proteome</keyword>
<name>A0A2U1M9U8_ARTAN</name>
<dbReference type="PROSITE" id="PS51192">
    <property type="entry name" value="HELICASE_ATP_BIND_1"/>
    <property type="match status" value="1"/>
</dbReference>
<evidence type="ECO:0000259" key="11">
    <source>
        <dbReference type="PROSITE" id="PS50089"/>
    </source>
</evidence>
<dbReference type="Pfam" id="PF00271">
    <property type="entry name" value="Helicase_C"/>
    <property type="match status" value="1"/>
</dbReference>
<evidence type="ECO:0000259" key="12">
    <source>
        <dbReference type="PROSITE" id="PS51192"/>
    </source>
</evidence>
<accession>A0A2U1M9U8</accession>
<reference evidence="14 15" key="1">
    <citation type="journal article" date="2018" name="Mol. Plant">
        <title>The genome of Artemisia annua provides insight into the evolution of Asteraceae family and artemisinin biosynthesis.</title>
        <authorList>
            <person name="Shen Q."/>
            <person name="Zhang L."/>
            <person name="Liao Z."/>
            <person name="Wang S."/>
            <person name="Yan T."/>
            <person name="Shi P."/>
            <person name="Liu M."/>
            <person name="Fu X."/>
            <person name="Pan Q."/>
            <person name="Wang Y."/>
            <person name="Lv Z."/>
            <person name="Lu X."/>
            <person name="Zhang F."/>
            <person name="Jiang W."/>
            <person name="Ma Y."/>
            <person name="Chen M."/>
            <person name="Hao X."/>
            <person name="Li L."/>
            <person name="Tang Y."/>
            <person name="Lv G."/>
            <person name="Zhou Y."/>
            <person name="Sun X."/>
            <person name="Brodelius P.E."/>
            <person name="Rose J.K.C."/>
            <person name="Tang K."/>
        </authorList>
    </citation>
    <scope>NUCLEOTIDE SEQUENCE [LARGE SCALE GENOMIC DNA]</scope>
    <source>
        <strain evidence="15">cv. Huhao1</strain>
        <tissue evidence="14">Leaf</tissue>
    </source>
</reference>
<evidence type="ECO:0000313" key="15">
    <source>
        <dbReference type="Proteomes" id="UP000245207"/>
    </source>
</evidence>
<dbReference type="SUPFAM" id="SSF52540">
    <property type="entry name" value="P-loop containing nucleoside triphosphate hydrolases"/>
    <property type="match status" value="2"/>
</dbReference>
<evidence type="ECO:0000256" key="2">
    <source>
        <dbReference type="ARBA" id="ARBA00022723"/>
    </source>
</evidence>
<evidence type="ECO:0000256" key="6">
    <source>
        <dbReference type="ARBA" id="ARBA00022806"/>
    </source>
</evidence>
<dbReference type="Gene3D" id="3.40.50.10810">
    <property type="entry name" value="Tandem AAA-ATPase domain"/>
    <property type="match status" value="1"/>
</dbReference>
<proteinExistence type="inferred from homology"/>
<evidence type="ECO:0000313" key="14">
    <source>
        <dbReference type="EMBL" id="PWA58007.1"/>
    </source>
</evidence>
<dbReference type="GO" id="GO:0008094">
    <property type="term" value="F:ATP-dependent activity, acting on DNA"/>
    <property type="evidence" value="ECO:0007669"/>
    <property type="project" value="TreeGrafter"/>
</dbReference>
<dbReference type="PROSITE" id="PS50089">
    <property type="entry name" value="ZF_RING_2"/>
    <property type="match status" value="1"/>
</dbReference>
<dbReference type="GO" id="GO:0004386">
    <property type="term" value="F:helicase activity"/>
    <property type="evidence" value="ECO:0007669"/>
    <property type="project" value="UniProtKB-KW"/>
</dbReference>
<evidence type="ECO:0000256" key="5">
    <source>
        <dbReference type="ARBA" id="ARBA00022801"/>
    </source>
</evidence>
<evidence type="ECO:0000256" key="4">
    <source>
        <dbReference type="ARBA" id="ARBA00022771"/>
    </source>
</evidence>
<dbReference type="InterPro" id="IPR027417">
    <property type="entry name" value="P-loop_NTPase"/>
</dbReference>
<dbReference type="Pfam" id="PF00176">
    <property type="entry name" value="SNF2-rel_dom"/>
    <property type="match status" value="1"/>
</dbReference>
<keyword evidence="5" id="KW-0378">Hydrolase</keyword>
<keyword evidence="2" id="KW-0479">Metal-binding</keyword>